<reference evidence="1" key="1">
    <citation type="submission" date="2021-04" db="EMBL/GenBank/DDBJ databases">
        <title>Genome sequence of Woronichinia naegeliana from Washington state freshwater lake bloom.</title>
        <authorList>
            <person name="Dreher T.W."/>
        </authorList>
    </citation>
    <scope>NUCLEOTIDE SEQUENCE</scope>
    <source>
        <strain evidence="1">WA131</strain>
    </source>
</reference>
<sequence length="51" mass="5676">MSDVITEVLSSLLTGKAINELFTGRNELVNPVEFYPILRELKPETLATAQI</sequence>
<dbReference type="KEGG" id="wna:KA717_14325"/>
<dbReference type="Proteomes" id="UP001065613">
    <property type="component" value="Chromosome"/>
</dbReference>
<proteinExistence type="predicted"/>
<dbReference type="EMBL" id="CP073041">
    <property type="protein sequence ID" value="UXE63662.1"/>
    <property type="molecule type" value="Genomic_DNA"/>
</dbReference>
<name>A0A977L180_9CYAN</name>
<evidence type="ECO:0000313" key="1">
    <source>
        <dbReference type="EMBL" id="UXE63662.1"/>
    </source>
</evidence>
<gene>
    <name evidence="1" type="ORF">KA717_14325</name>
</gene>
<accession>A0A977L180</accession>
<protein>
    <submittedName>
        <fullName evidence="1">Uncharacterized protein</fullName>
    </submittedName>
</protein>
<organism evidence="1">
    <name type="scientific">Woronichinia naegeliana WA131</name>
    <dbReference type="NCBI Taxonomy" id="2824559"/>
    <lineage>
        <taxon>Bacteria</taxon>
        <taxon>Bacillati</taxon>
        <taxon>Cyanobacteriota</taxon>
        <taxon>Cyanophyceae</taxon>
        <taxon>Synechococcales</taxon>
        <taxon>Coelosphaeriaceae</taxon>
        <taxon>Woronichinia</taxon>
    </lineage>
</organism>
<dbReference type="AlphaFoldDB" id="A0A977L180"/>